<dbReference type="InterPro" id="IPR007255">
    <property type="entry name" value="COG8"/>
</dbReference>
<keyword evidence="6 9" id="KW-0333">Golgi apparatus</keyword>
<dbReference type="EMBL" id="JARQZJ010000103">
    <property type="protein sequence ID" value="KAK9886891.1"/>
    <property type="molecule type" value="Genomic_DNA"/>
</dbReference>
<comment type="caution">
    <text evidence="11">The sequence shown here is derived from an EMBL/GenBank/DDBJ whole genome shotgun (WGS) entry which is preliminary data.</text>
</comment>
<accession>A0AAW1V448</accession>
<protein>
    <recommendedName>
        <fullName evidence="3 9">Conserved oligomeric Golgi complex subunit 8</fullName>
        <shortName evidence="9">COG complex subunit 8</shortName>
    </recommendedName>
    <alternativeName>
        <fullName evidence="8 9">Component of oligomeric Golgi complex 8</fullName>
    </alternativeName>
</protein>
<gene>
    <name evidence="11" type="ORF">WA026_019148</name>
</gene>
<evidence type="ECO:0000256" key="7">
    <source>
        <dbReference type="ARBA" id="ARBA00023136"/>
    </source>
</evidence>
<dbReference type="GO" id="GO:0017119">
    <property type="term" value="C:Golgi transport complex"/>
    <property type="evidence" value="ECO:0007669"/>
    <property type="project" value="UniProtKB-UniRule"/>
</dbReference>
<dbReference type="AlphaFoldDB" id="A0AAW1V448"/>
<feature type="compositionally biased region" description="Polar residues" evidence="10">
    <location>
        <begin position="547"/>
        <end position="560"/>
    </location>
</feature>
<dbReference type="Proteomes" id="UP001431783">
    <property type="component" value="Unassembled WGS sequence"/>
</dbReference>
<evidence type="ECO:0000256" key="9">
    <source>
        <dbReference type="PIRNR" id="PIRNR015415"/>
    </source>
</evidence>
<evidence type="ECO:0000256" key="10">
    <source>
        <dbReference type="SAM" id="MobiDB-lite"/>
    </source>
</evidence>
<keyword evidence="5 9" id="KW-0653">Protein transport</keyword>
<evidence type="ECO:0000313" key="12">
    <source>
        <dbReference type="Proteomes" id="UP001431783"/>
    </source>
</evidence>
<dbReference type="GO" id="GO:0015031">
    <property type="term" value="P:protein transport"/>
    <property type="evidence" value="ECO:0007669"/>
    <property type="project" value="UniProtKB-UniRule"/>
</dbReference>
<organism evidence="11 12">
    <name type="scientific">Henosepilachna vigintioctopunctata</name>
    <dbReference type="NCBI Taxonomy" id="420089"/>
    <lineage>
        <taxon>Eukaryota</taxon>
        <taxon>Metazoa</taxon>
        <taxon>Ecdysozoa</taxon>
        <taxon>Arthropoda</taxon>
        <taxon>Hexapoda</taxon>
        <taxon>Insecta</taxon>
        <taxon>Pterygota</taxon>
        <taxon>Neoptera</taxon>
        <taxon>Endopterygota</taxon>
        <taxon>Coleoptera</taxon>
        <taxon>Polyphaga</taxon>
        <taxon>Cucujiformia</taxon>
        <taxon>Coccinelloidea</taxon>
        <taxon>Coccinellidae</taxon>
        <taxon>Epilachninae</taxon>
        <taxon>Epilachnini</taxon>
        <taxon>Henosepilachna</taxon>
    </lineage>
</organism>
<dbReference type="PANTHER" id="PTHR21311:SF0">
    <property type="entry name" value="CONSERVED OLIGOMERIC GOLGI COMPLEX SUBUNIT 8"/>
    <property type="match status" value="1"/>
</dbReference>
<feature type="compositionally biased region" description="Polar residues" evidence="10">
    <location>
        <begin position="568"/>
        <end position="598"/>
    </location>
</feature>
<evidence type="ECO:0000256" key="2">
    <source>
        <dbReference type="ARBA" id="ARBA00006419"/>
    </source>
</evidence>
<keyword evidence="7 9" id="KW-0472">Membrane</keyword>
<dbReference type="PIRSF" id="PIRSF015415">
    <property type="entry name" value="COG8"/>
    <property type="match status" value="1"/>
</dbReference>
<proteinExistence type="inferred from homology"/>
<dbReference type="GO" id="GO:0000139">
    <property type="term" value="C:Golgi membrane"/>
    <property type="evidence" value="ECO:0007669"/>
    <property type="project" value="UniProtKB-SubCell"/>
</dbReference>
<feature type="region of interest" description="Disordered" evidence="10">
    <location>
        <begin position="547"/>
        <end position="598"/>
    </location>
</feature>
<dbReference type="InterPro" id="IPR016632">
    <property type="entry name" value="COG8_Metazoal_Plant"/>
</dbReference>
<name>A0AAW1V448_9CUCU</name>
<dbReference type="SUPFAM" id="SSF74788">
    <property type="entry name" value="Cullin repeat-like"/>
    <property type="match status" value="1"/>
</dbReference>
<dbReference type="GO" id="GO:0006891">
    <property type="term" value="P:intra-Golgi vesicle-mediated transport"/>
    <property type="evidence" value="ECO:0007669"/>
    <property type="project" value="TreeGrafter"/>
</dbReference>
<comment type="subcellular location">
    <subcellularLocation>
        <location evidence="1 9">Golgi apparatus membrane</location>
        <topology evidence="1 9">Peripheral membrane protein</topology>
    </subcellularLocation>
</comment>
<comment type="subunit">
    <text evidence="9">Component of the conserved oligomeric Golgi complex which is composed of eight different subunits and is required for normal Golgi morphology and localization.</text>
</comment>
<evidence type="ECO:0000256" key="6">
    <source>
        <dbReference type="ARBA" id="ARBA00023034"/>
    </source>
</evidence>
<reference evidence="11 12" key="1">
    <citation type="submission" date="2023-03" db="EMBL/GenBank/DDBJ databases">
        <title>Genome insight into feeding habits of ladybird beetles.</title>
        <authorList>
            <person name="Li H.-S."/>
            <person name="Huang Y.-H."/>
            <person name="Pang H."/>
        </authorList>
    </citation>
    <scope>NUCLEOTIDE SEQUENCE [LARGE SCALE GENOMIC DNA]</scope>
    <source>
        <strain evidence="11">SYSU_2023b</strain>
        <tissue evidence="11">Whole body</tissue>
    </source>
</reference>
<evidence type="ECO:0000256" key="8">
    <source>
        <dbReference type="ARBA" id="ARBA00031347"/>
    </source>
</evidence>
<keyword evidence="12" id="KW-1185">Reference proteome</keyword>
<keyword evidence="4 9" id="KW-0813">Transport</keyword>
<evidence type="ECO:0000256" key="3">
    <source>
        <dbReference type="ARBA" id="ARBA00020983"/>
    </source>
</evidence>
<comment type="similarity">
    <text evidence="2 9">Belongs to the COG8 family.</text>
</comment>
<evidence type="ECO:0000256" key="5">
    <source>
        <dbReference type="ARBA" id="ARBA00022927"/>
    </source>
</evidence>
<dbReference type="Pfam" id="PF04124">
    <property type="entry name" value="Dor1"/>
    <property type="match status" value="1"/>
</dbReference>
<dbReference type="InterPro" id="IPR016159">
    <property type="entry name" value="Cullin_repeat-like_dom_sf"/>
</dbReference>
<evidence type="ECO:0000256" key="4">
    <source>
        <dbReference type="ARBA" id="ARBA00022448"/>
    </source>
</evidence>
<evidence type="ECO:0000313" key="11">
    <source>
        <dbReference type="EMBL" id="KAK9886891.1"/>
    </source>
</evidence>
<dbReference type="PANTHER" id="PTHR21311">
    <property type="entry name" value="CONSERVED OLIGOMERIC GOLGI COMPLEX COMPONENT 8"/>
    <property type="match status" value="1"/>
</dbReference>
<evidence type="ECO:0000256" key="1">
    <source>
        <dbReference type="ARBA" id="ARBA00004395"/>
    </source>
</evidence>
<sequence>MHSENKSLLKLVFSNGYPDKWNFNIKLDEYVTKLGDYRIEGLSKEMSDLQTERNSILENTQELAISNYRTFIETAECSRKMFSKFNTIDEKLDDLLTDLPNFEKKYQKFSIESSGINNLRKLNSLTLTKNAQLLEILELPQLMHSLIDDGLYDDALELSGYVRKINSRHPDIPIFKNILNDVEKAWFLMLHQLLNHLRQELTLPKCLQIVGHLRRMNLFSETELRLKFLQARNCYLHNCLKVINSNDANHHLNKTIEVTRVNLFNIITQYRAIFSDDENNPVEMIKSNMVNQNVLFFSWIMEKVHEFLATLKEDLSRGVSSIDSILGQCMYFGLSFSKVGCDFRPLLVPIFTRHISQDFRDMVSTATINFERNLEKFTLINKNHPNVPWKSKTEDPLQPPDTLLEFYPLAEYLNSILSTFNKLRLCAPISIIDIVTDSLQESLLLIAKSILTLYTQEKQAFSSGSKDAFTRLCMAFSNDLVPYLQKCLHIIFPPSSIAAYLGINLQTLQNEELSFLNKKYIIEPIKHLLPIIVEPILNASIEQSNLTQEETESKNVSTTNDENHEPFRNSSEAVTDNINIESINQHGHVQQDNVTDKE</sequence>